<reference evidence="8" key="3">
    <citation type="submission" date="2025-04" db="UniProtKB">
        <authorList>
            <consortium name="RefSeq"/>
        </authorList>
    </citation>
    <scope>IDENTIFICATION</scope>
    <source>
        <strain evidence="8">CBS 781.70</strain>
    </source>
</reference>
<evidence type="ECO:0000313" key="7">
    <source>
        <dbReference type="Proteomes" id="UP000504638"/>
    </source>
</evidence>
<keyword evidence="3" id="KW-0809">Transit peptide</keyword>
<dbReference type="OrthoDB" id="76305at2759"/>
<comment type="subcellular location">
    <subcellularLocation>
        <location evidence="1">Mitochondrion</location>
    </subcellularLocation>
</comment>
<dbReference type="InterPro" id="IPR031568">
    <property type="entry name" value="Pet117"/>
</dbReference>
<dbReference type="Proteomes" id="UP000504638">
    <property type="component" value="Unplaced"/>
</dbReference>
<comment type="similarity">
    <text evidence="2">Belongs to the PET117 family.</text>
</comment>
<sequence>MSAASKATIALTSLSAIGIVIFVHYGQHAERSVMHQGVIRDLEQQKLKAERQLDFDMQRALEKEYKKVQDVQDTTHLAPAPKT</sequence>
<proteinExistence type="inferred from homology"/>
<dbReference type="PANTHER" id="PTHR28163">
    <property type="entry name" value="PROTEIN PET117 HOMOLOG, MITOCHONDRIAL"/>
    <property type="match status" value="1"/>
</dbReference>
<evidence type="ECO:0000256" key="3">
    <source>
        <dbReference type="ARBA" id="ARBA00022946"/>
    </source>
</evidence>
<evidence type="ECO:0000256" key="2">
    <source>
        <dbReference type="ARBA" id="ARBA00008197"/>
    </source>
</evidence>
<feature type="transmembrane region" description="Helical" evidence="5">
    <location>
        <begin position="7"/>
        <end position="26"/>
    </location>
</feature>
<evidence type="ECO:0000256" key="1">
    <source>
        <dbReference type="ARBA" id="ARBA00004173"/>
    </source>
</evidence>
<accession>A0A6G1FR06</accession>
<evidence type="ECO:0000256" key="5">
    <source>
        <dbReference type="SAM" id="Phobius"/>
    </source>
</evidence>
<dbReference type="AlphaFoldDB" id="A0A6G1FR06"/>
<keyword evidence="7" id="KW-1185">Reference proteome</keyword>
<organism evidence="6">
    <name type="scientific">Eremomyces bilateralis CBS 781.70</name>
    <dbReference type="NCBI Taxonomy" id="1392243"/>
    <lineage>
        <taxon>Eukaryota</taxon>
        <taxon>Fungi</taxon>
        <taxon>Dikarya</taxon>
        <taxon>Ascomycota</taxon>
        <taxon>Pezizomycotina</taxon>
        <taxon>Dothideomycetes</taxon>
        <taxon>Dothideomycetes incertae sedis</taxon>
        <taxon>Eremomycetales</taxon>
        <taxon>Eremomycetaceae</taxon>
        <taxon>Eremomyces</taxon>
    </lineage>
</organism>
<protein>
    <recommendedName>
        <fullName evidence="9">Cytochrome c oxidase assembly protein</fullName>
    </recommendedName>
</protein>
<dbReference type="EMBL" id="ML975190">
    <property type="protein sequence ID" value="KAF1808119.1"/>
    <property type="molecule type" value="Genomic_DNA"/>
</dbReference>
<reference evidence="6 8" key="1">
    <citation type="submission" date="2020-01" db="EMBL/GenBank/DDBJ databases">
        <authorList>
            <consortium name="DOE Joint Genome Institute"/>
            <person name="Haridas S."/>
            <person name="Albert R."/>
            <person name="Binder M."/>
            <person name="Bloem J."/>
            <person name="Labutti K."/>
            <person name="Salamov A."/>
            <person name="Andreopoulos B."/>
            <person name="Baker S.E."/>
            <person name="Barry K."/>
            <person name="Bills G."/>
            <person name="Bluhm B.H."/>
            <person name="Cannon C."/>
            <person name="Castanera R."/>
            <person name="Culley D.E."/>
            <person name="Daum C."/>
            <person name="Ezra D."/>
            <person name="Gonzalez J.B."/>
            <person name="Henrissat B."/>
            <person name="Kuo A."/>
            <person name="Liang C."/>
            <person name="Lipzen A."/>
            <person name="Lutzoni F."/>
            <person name="Magnuson J."/>
            <person name="Mondo S."/>
            <person name="Nolan M."/>
            <person name="Ohm R."/>
            <person name="Pangilinan J."/>
            <person name="Park H.-J."/>
            <person name="Ramirez L."/>
            <person name="Alfaro M."/>
            <person name="Sun H."/>
            <person name="Tritt A."/>
            <person name="Yoshinaga Y."/>
            <person name="Zwiers L.-H."/>
            <person name="Turgeon B.G."/>
            <person name="Goodwin S.B."/>
            <person name="Spatafora J.W."/>
            <person name="Crous P.W."/>
            <person name="Grigoriev I.V."/>
        </authorList>
    </citation>
    <scope>NUCLEOTIDE SEQUENCE</scope>
    <source>
        <strain evidence="6 8">CBS 781.70</strain>
    </source>
</reference>
<dbReference type="RefSeq" id="XP_033529750.1">
    <property type="nucleotide sequence ID" value="XM_033676853.1"/>
</dbReference>
<gene>
    <name evidence="6 8" type="ORF">P152DRAFT_406102</name>
</gene>
<dbReference type="GO" id="GO:0033617">
    <property type="term" value="P:mitochondrial respiratory chain complex IV assembly"/>
    <property type="evidence" value="ECO:0007669"/>
    <property type="project" value="TreeGrafter"/>
</dbReference>
<evidence type="ECO:0000313" key="6">
    <source>
        <dbReference type="EMBL" id="KAF1808119.1"/>
    </source>
</evidence>
<evidence type="ECO:0008006" key="9">
    <source>
        <dbReference type="Google" id="ProtNLM"/>
    </source>
</evidence>
<evidence type="ECO:0000313" key="8">
    <source>
        <dbReference type="RefSeq" id="XP_033529750.1"/>
    </source>
</evidence>
<keyword evidence="5" id="KW-0472">Membrane</keyword>
<dbReference type="Pfam" id="PF15786">
    <property type="entry name" value="PET117"/>
    <property type="match status" value="1"/>
</dbReference>
<evidence type="ECO:0000256" key="4">
    <source>
        <dbReference type="ARBA" id="ARBA00023128"/>
    </source>
</evidence>
<dbReference type="GO" id="GO:0005739">
    <property type="term" value="C:mitochondrion"/>
    <property type="evidence" value="ECO:0007669"/>
    <property type="project" value="UniProtKB-SubCell"/>
</dbReference>
<reference evidence="8" key="2">
    <citation type="submission" date="2020-04" db="EMBL/GenBank/DDBJ databases">
        <authorList>
            <consortium name="NCBI Genome Project"/>
        </authorList>
    </citation>
    <scope>NUCLEOTIDE SEQUENCE</scope>
    <source>
        <strain evidence="8">CBS 781.70</strain>
    </source>
</reference>
<dbReference type="PANTHER" id="PTHR28163:SF1">
    <property type="entry name" value="PROTEIN PET117 HOMOLOG, MITOCHONDRIAL"/>
    <property type="match status" value="1"/>
</dbReference>
<keyword evidence="5" id="KW-0812">Transmembrane</keyword>
<keyword evidence="5" id="KW-1133">Transmembrane helix</keyword>
<keyword evidence="4" id="KW-0496">Mitochondrion</keyword>
<dbReference type="GeneID" id="54417423"/>
<name>A0A6G1FR06_9PEZI</name>